<feature type="region of interest" description="Disordered" evidence="1">
    <location>
        <begin position="1"/>
        <end position="20"/>
    </location>
</feature>
<protein>
    <submittedName>
        <fullName evidence="2">Uncharacterized protein</fullName>
    </submittedName>
</protein>
<reference evidence="2" key="1">
    <citation type="submission" date="2020-08" db="EMBL/GenBank/DDBJ databases">
        <title>Chromosome-level assembly of Southern catfish (Silurus meridionalis) provides insights into visual adaptation to the nocturnal and benthic lifestyles.</title>
        <authorList>
            <person name="Zhang Y."/>
            <person name="Wang D."/>
            <person name="Peng Z."/>
        </authorList>
    </citation>
    <scope>NUCLEOTIDE SEQUENCE</scope>
    <source>
        <strain evidence="2">SWU-2019-XX</strain>
        <tissue evidence="2">Muscle</tissue>
    </source>
</reference>
<comment type="caution">
    <text evidence="2">The sequence shown here is derived from an EMBL/GenBank/DDBJ whole genome shotgun (WGS) entry which is preliminary data.</text>
</comment>
<gene>
    <name evidence="2" type="ORF">HF521_008075</name>
</gene>
<dbReference type="GO" id="GO:0000070">
    <property type="term" value="P:mitotic sister chromatid segregation"/>
    <property type="evidence" value="ECO:0007669"/>
    <property type="project" value="InterPro"/>
</dbReference>
<keyword evidence="3" id="KW-1185">Reference proteome</keyword>
<dbReference type="AlphaFoldDB" id="A0A8T0AN10"/>
<evidence type="ECO:0000256" key="1">
    <source>
        <dbReference type="SAM" id="MobiDB-lite"/>
    </source>
</evidence>
<proteinExistence type="predicted"/>
<dbReference type="OrthoDB" id="5973266at2759"/>
<dbReference type="Pfam" id="PF08641">
    <property type="entry name" value="Mis14"/>
    <property type="match status" value="1"/>
</dbReference>
<evidence type="ECO:0000313" key="3">
    <source>
        <dbReference type="Proteomes" id="UP000606274"/>
    </source>
</evidence>
<sequence>MADMAAAPGGGGGGEEAAAAAAAEAAAAAAEAERHHDVRVNVKSKRIVTDQLAKYKSLFGKLLERQPELNQSDVQKMVEEMMLNFEIAVQENISVGGLSREEAAEENSEEFECSTVDDLLDDKIVQTSWKRSVYPKKILPYFVRSLKAERKLMGLFESTVKPQEVKRDPVQDAIMSNVSATAPRMFKQAATVVKSLSQVRQRAEGLHQVLITRPSAETLEAYRDVFSGSDGKHCEVQCSSEFALRHSIRRAASEREYSLQYASVSPHNTHQ</sequence>
<evidence type="ECO:0000313" key="2">
    <source>
        <dbReference type="EMBL" id="KAF7694322.1"/>
    </source>
</evidence>
<name>A0A8T0AN10_SILME</name>
<dbReference type="Proteomes" id="UP000606274">
    <property type="component" value="Unassembled WGS sequence"/>
</dbReference>
<dbReference type="InterPro" id="IPR013950">
    <property type="entry name" value="Mis14/Nsl1"/>
</dbReference>
<dbReference type="EMBL" id="JABFDY010000018">
    <property type="protein sequence ID" value="KAF7694322.1"/>
    <property type="molecule type" value="Genomic_DNA"/>
</dbReference>
<dbReference type="PANTHER" id="PTHR31749">
    <property type="entry name" value="KINETOCHORE-ASSOCIATED PROTEIN NSL1 HOMOLOG"/>
    <property type="match status" value="1"/>
</dbReference>
<accession>A0A8T0AN10</accession>
<organism evidence="2 3">
    <name type="scientific">Silurus meridionalis</name>
    <name type="common">Southern catfish</name>
    <name type="synonym">Silurus soldatovi meridionalis</name>
    <dbReference type="NCBI Taxonomy" id="175797"/>
    <lineage>
        <taxon>Eukaryota</taxon>
        <taxon>Metazoa</taxon>
        <taxon>Chordata</taxon>
        <taxon>Craniata</taxon>
        <taxon>Vertebrata</taxon>
        <taxon>Euteleostomi</taxon>
        <taxon>Actinopterygii</taxon>
        <taxon>Neopterygii</taxon>
        <taxon>Teleostei</taxon>
        <taxon>Ostariophysi</taxon>
        <taxon>Siluriformes</taxon>
        <taxon>Siluridae</taxon>
        <taxon>Silurus</taxon>
    </lineage>
</organism>
<dbReference type="GO" id="GO:0000444">
    <property type="term" value="C:MIS12/MIND type complex"/>
    <property type="evidence" value="ECO:0007669"/>
    <property type="project" value="TreeGrafter"/>
</dbReference>
<dbReference type="PANTHER" id="PTHR31749:SF3">
    <property type="entry name" value="KINETOCHORE-ASSOCIATED PROTEIN NSL1 HOMOLOG"/>
    <property type="match status" value="1"/>
</dbReference>